<evidence type="ECO:0000313" key="2">
    <source>
        <dbReference type="Proteomes" id="UP000000639"/>
    </source>
</evidence>
<dbReference type="HOGENOM" id="CLU_2370724_0_0_6"/>
<organism evidence="1 2">
    <name type="scientific">Psychromonas ingrahamii (strain DSM 17664 / CCUG 51855 / 37)</name>
    <dbReference type="NCBI Taxonomy" id="357804"/>
    <lineage>
        <taxon>Bacteria</taxon>
        <taxon>Pseudomonadati</taxon>
        <taxon>Pseudomonadota</taxon>
        <taxon>Gammaproteobacteria</taxon>
        <taxon>Alteromonadales</taxon>
        <taxon>Psychromonadaceae</taxon>
        <taxon>Psychromonas</taxon>
    </lineage>
</organism>
<name>A1SW20_PSYIN</name>
<dbReference type="EMBL" id="CP000510">
    <property type="protein sequence ID" value="ABM03685.1"/>
    <property type="molecule type" value="Genomic_DNA"/>
</dbReference>
<dbReference type="AlphaFoldDB" id="A1SW20"/>
<dbReference type="KEGG" id="pin:Ping_1911"/>
<dbReference type="Proteomes" id="UP000000639">
    <property type="component" value="Chromosome"/>
</dbReference>
<protein>
    <submittedName>
        <fullName evidence="1">Uncharacterized protein</fullName>
    </submittedName>
</protein>
<evidence type="ECO:0000313" key="1">
    <source>
        <dbReference type="EMBL" id="ABM03685.1"/>
    </source>
</evidence>
<sequence>MLSKFEQVPTDSETKILYQHQAKLGDYDVLYQIWHWDGIKAESIIFASEDVSTLDDDKLKREISQSRLLKENSSITLKRNESGFTFVNFNFETDE</sequence>
<gene>
    <name evidence="1" type="ordered locus">Ping_1911</name>
</gene>
<dbReference type="OrthoDB" id="9807890at2"/>
<accession>A1SW20</accession>
<keyword evidence="2" id="KW-1185">Reference proteome</keyword>
<dbReference type="RefSeq" id="WP_011770245.1">
    <property type="nucleotide sequence ID" value="NC_008709.1"/>
</dbReference>
<reference evidence="1 2" key="1">
    <citation type="submission" date="2007-01" db="EMBL/GenBank/DDBJ databases">
        <title>Complete sequence of Psychromonas ingrahamii 37.</title>
        <authorList>
            <consortium name="US DOE Joint Genome Institute"/>
            <person name="Copeland A."/>
            <person name="Lucas S."/>
            <person name="Lapidus A."/>
            <person name="Barry K."/>
            <person name="Detter J.C."/>
            <person name="Glavina del Rio T."/>
            <person name="Hammon N."/>
            <person name="Israni S."/>
            <person name="Dalin E."/>
            <person name="Tice H."/>
            <person name="Pitluck S."/>
            <person name="Thompson L.S."/>
            <person name="Brettin T."/>
            <person name="Bruce D."/>
            <person name="Han C."/>
            <person name="Tapia R."/>
            <person name="Schmutz J."/>
            <person name="Larimer F."/>
            <person name="Land M."/>
            <person name="Hauser L."/>
            <person name="Kyrpides N."/>
            <person name="Ivanova N."/>
            <person name="Staley J."/>
            <person name="Richardson P."/>
        </authorList>
    </citation>
    <scope>NUCLEOTIDE SEQUENCE [LARGE SCALE GENOMIC DNA]</scope>
    <source>
        <strain evidence="1 2">37</strain>
    </source>
</reference>
<dbReference type="eggNOG" id="ENOG503379E">
    <property type="taxonomic scope" value="Bacteria"/>
</dbReference>
<proteinExistence type="predicted"/>